<keyword evidence="2 4" id="KW-0238">DNA-binding</keyword>
<dbReference type="Proteomes" id="UP001595912">
    <property type="component" value="Unassembled WGS sequence"/>
</dbReference>
<dbReference type="EMBL" id="JBHSIU010000109">
    <property type="protein sequence ID" value="MFC5006790.1"/>
    <property type="molecule type" value="Genomic_DNA"/>
</dbReference>
<protein>
    <submittedName>
        <fullName evidence="6">TetR/AcrR family transcriptional regulator</fullName>
    </submittedName>
</protein>
<dbReference type="PANTHER" id="PTHR30055:SF234">
    <property type="entry name" value="HTH-TYPE TRANSCRIPTIONAL REGULATOR BETI"/>
    <property type="match status" value="1"/>
</dbReference>
<evidence type="ECO:0000256" key="2">
    <source>
        <dbReference type="ARBA" id="ARBA00023125"/>
    </source>
</evidence>
<name>A0ABV9WGM2_9ACTN</name>
<gene>
    <name evidence="6" type="ORF">ACFPIJ_54405</name>
</gene>
<dbReference type="SUPFAM" id="SSF48498">
    <property type="entry name" value="Tetracyclin repressor-like, C-terminal domain"/>
    <property type="match status" value="1"/>
</dbReference>
<dbReference type="InterPro" id="IPR009057">
    <property type="entry name" value="Homeodomain-like_sf"/>
</dbReference>
<evidence type="ECO:0000256" key="3">
    <source>
        <dbReference type="ARBA" id="ARBA00023163"/>
    </source>
</evidence>
<dbReference type="SUPFAM" id="SSF46689">
    <property type="entry name" value="Homeodomain-like"/>
    <property type="match status" value="1"/>
</dbReference>
<evidence type="ECO:0000256" key="4">
    <source>
        <dbReference type="PROSITE-ProRule" id="PRU00335"/>
    </source>
</evidence>
<dbReference type="PRINTS" id="PR00455">
    <property type="entry name" value="HTHTETR"/>
</dbReference>
<keyword evidence="7" id="KW-1185">Reference proteome</keyword>
<evidence type="ECO:0000313" key="7">
    <source>
        <dbReference type="Proteomes" id="UP001595912"/>
    </source>
</evidence>
<dbReference type="PANTHER" id="PTHR30055">
    <property type="entry name" value="HTH-TYPE TRANSCRIPTIONAL REGULATOR RUTR"/>
    <property type="match status" value="1"/>
</dbReference>
<feature type="domain" description="HTH tetR-type" evidence="5">
    <location>
        <begin position="6"/>
        <end position="66"/>
    </location>
</feature>
<accession>A0ABV9WGM2</accession>
<sequence>MSEIARATRDRIIAAAAALLTEGGREAVSTRAVSAAAGVQAPTIYRIFGDKRGLLDAVASHGFAEYLRSKTSLGHTDDPVEDLRHGWDLHVGFGIANPALYTLIYGEPRPGIESPAARAAAEVLAKQVRHIAEAGRLRVGEERAAHMIHSAGCGTVLNLIAIPEDRRDPGLSELSREAVIAAVTTDPRQASPADAQPVNRAVALRAVLPQATVLTAAERALLAEWLDRIAATG</sequence>
<evidence type="ECO:0000313" key="6">
    <source>
        <dbReference type="EMBL" id="MFC5006790.1"/>
    </source>
</evidence>
<evidence type="ECO:0000256" key="1">
    <source>
        <dbReference type="ARBA" id="ARBA00023015"/>
    </source>
</evidence>
<dbReference type="PROSITE" id="PS50977">
    <property type="entry name" value="HTH_TETR_2"/>
    <property type="match status" value="1"/>
</dbReference>
<proteinExistence type="predicted"/>
<keyword evidence="1" id="KW-0805">Transcription regulation</keyword>
<organism evidence="6 7">
    <name type="scientific">Dactylosporangium cerinum</name>
    <dbReference type="NCBI Taxonomy" id="1434730"/>
    <lineage>
        <taxon>Bacteria</taxon>
        <taxon>Bacillati</taxon>
        <taxon>Actinomycetota</taxon>
        <taxon>Actinomycetes</taxon>
        <taxon>Micromonosporales</taxon>
        <taxon>Micromonosporaceae</taxon>
        <taxon>Dactylosporangium</taxon>
    </lineage>
</organism>
<dbReference type="InterPro" id="IPR001647">
    <property type="entry name" value="HTH_TetR"/>
</dbReference>
<dbReference type="Gene3D" id="1.10.357.10">
    <property type="entry name" value="Tetracycline Repressor, domain 2"/>
    <property type="match status" value="1"/>
</dbReference>
<reference evidence="7" key="1">
    <citation type="journal article" date="2019" name="Int. J. Syst. Evol. Microbiol.">
        <title>The Global Catalogue of Microorganisms (GCM) 10K type strain sequencing project: providing services to taxonomists for standard genome sequencing and annotation.</title>
        <authorList>
            <consortium name="The Broad Institute Genomics Platform"/>
            <consortium name="The Broad Institute Genome Sequencing Center for Infectious Disease"/>
            <person name="Wu L."/>
            <person name="Ma J."/>
        </authorList>
    </citation>
    <scope>NUCLEOTIDE SEQUENCE [LARGE SCALE GENOMIC DNA]</scope>
    <source>
        <strain evidence="7">CGMCC 4.7152</strain>
    </source>
</reference>
<evidence type="ECO:0000259" key="5">
    <source>
        <dbReference type="PROSITE" id="PS50977"/>
    </source>
</evidence>
<comment type="caution">
    <text evidence="6">The sequence shown here is derived from an EMBL/GenBank/DDBJ whole genome shotgun (WGS) entry which is preliminary data.</text>
</comment>
<dbReference type="Pfam" id="PF00440">
    <property type="entry name" value="TetR_N"/>
    <property type="match status" value="1"/>
</dbReference>
<dbReference type="RefSeq" id="WP_380127458.1">
    <property type="nucleotide sequence ID" value="NZ_JBHSIU010000109.1"/>
</dbReference>
<keyword evidence="3" id="KW-0804">Transcription</keyword>
<dbReference type="InterPro" id="IPR050109">
    <property type="entry name" value="HTH-type_TetR-like_transc_reg"/>
</dbReference>
<dbReference type="InterPro" id="IPR036271">
    <property type="entry name" value="Tet_transcr_reg_TetR-rel_C_sf"/>
</dbReference>
<feature type="DNA-binding region" description="H-T-H motif" evidence="4">
    <location>
        <begin position="29"/>
        <end position="48"/>
    </location>
</feature>